<proteinExistence type="predicted"/>
<reference evidence="1 2" key="1">
    <citation type="submission" date="2024-01" db="EMBL/GenBank/DDBJ databases">
        <title>Complete genome of Cladobotryum mycophilum ATHUM6906.</title>
        <authorList>
            <person name="Christinaki A.C."/>
            <person name="Myridakis A.I."/>
            <person name="Kouvelis V.N."/>
        </authorList>
    </citation>
    <scope>NUCLEOTIDE SEQUENCE [LARGE SCALE GENOMIC DNA]</scope>
    <source>
        <strain evidence="1 2">ATHUM6906</strain>
    </source>
</reference>
<evidence type="ECO:0000313" key="1">
    <source>
        <dbReference type="EMBL" id="KAK5994202.1"/>
    </source>
</evidence>
<comment type="caution">
    <text evidence="1">The sequence shown here is derived from an EMBL/GenBank/DDBJ whole genome shotgun (WGS) entry which is preliminary data.</text>
</comment>
<sequence length="375" mass="42828">MGCLHDPTLAIKLKRVLVHKGSLVEDNHSQARSLINNGAVADLETLSLQARDFITKAFTDVEDVLKPLSWVKWSHCRQNRDPNMAFYYEHGYNYVFPILEPLLQKDLVDPHAVRTPGGRERRDSVYIGKRYIQDKIALEKQHKTHLMNQSARLNRRTAQVVSLLESSLLGMAAEATARGFDPGAVISDMVFSSPATDVVDVGSDLVNSEVMNSFLNVTDVTDTGIVSEDVLCRAYDAYAVNDRHMFVRRALLGWPKARKIPTRPQCEADFDEVFDEQYRTTGFYRPLDSRYACNGEDLCDHARHFLDSNQEEPLFRDLWWSLVMDPLEYVRGGQVDEQREHHLVEVSRLQMAELYSNGLVLGISWLLSHESHHAW</sequence>
<accession>A0ABR0SQL7</accession>
<gene>
    <name evidence="1" type="ORF">PT974_07645</name>
</gene>
<dbReference type="Proteomes" id="UP001338125">
    <property type="component" value="Unassembled WGS sequence"/>
</dbReference>
<evidence type="ECO:0000313" key="2">
    <source>
        <dbReference type="Proteomes" id="UP001338125"/>
    </source>
</evidence>
<dbReference type="EMBL" id="JAVFKD010000012">
    <property type="protein sequence ID" value="KAK5994202.1"/>
    <property type="molecule type" value="Genomic_DNA"/>
</dbReference>
<name>A0ABR0SQL7_9HYPO</name>
<organism evidence="1 2">
    <name type="scientific">Cladobotryum mycophilum</name>
    <dbReference type="NCBI Taxonomy" id="491253"/>
    <lineage>
        <taxon>Eukaryota</taxon>
        <taxon>Fungi</taxon>
        <taxon>Dikarya</taxon>
        <taxon>Ascomycota</taxon>
        <taxon>Pezizomycotina</taxon>
        <taxon>Sordariomycetes</taxon>
        <taxon>Hypocreomycetidae</taxon>
        <taxon>Hypocreales</taxon>
        <taxon>Hypocreaceae</taxon>
        <taxon>Cladobotryum</taxon>
    </lineage>
</organism>
<protein>
    <submittedName>
        <fullName evidence="1">Uncharacterized protein</fullName>
    </submittedName>
</protein>
<keyword evidence="2" id="KW-1185">Reference proteome</keyword>